<organism evidence="7 8">
    <name type="scientific">Lophiotrema nucula</name>
    <dbReference type="NCBI Taxonomy" id="690887"/>
    <lineage>
        <taxon>Eukaryota</taxon>
        <taxon>Fungi</taxon>
        <taxon>Dikarya</taxon>
        <taxon>Ascomycota</taxon>
        <taxon>Pezizomycotina</taxon>
        <taxon>Dothideomycetes</taxon>
        <taxon>Pleosporomycetidae</taxon>
        <taxon>Pleosporales</taxon>
        <taxon>Lophiotremataceae</taxon>
        <taxon>Lophiotrema</taxon>
    </lineage>
</organism>
<proteinExistence type="inferred from homology"/>
<dbReference type="PRINTS" id="PR00385">
    <property type="entry name" value="P450"/>
</dbReference>
<protein>
    <submittedName>
        <fullName evidence="7">Cytochrome P450</fullName>
    </submittedName>
</protein>
<dbReference type="PROSITE" id="PS00086">
    <property type="entry name" value="CYTOCHROME_P450"/>
    <property type="match status" value="1"/>
</dbReference>
<dbReference type="OrthoDB" id="1470350at2759"/>
<evidence type="ECO:0000313" key="8">
    <source>
        <dbReference type="Proteomes" id="UP000799770"/>
    </source>
</evidence>
<dbReference type="GO" id="GO:0005506">
    <property type="term" value="F:iron ion binding"/>
    <property type="evidence" value="ECO:0007669"/>
    <property type="project" value="InterPro"/>
</dbReference>
<keyword evidence="6" id="KW-0560">Oxidoreductase</keyword>
<dbReference type="SUPFAM" id="SSF48264">
    <property type="entry name" value="Cytochrome P450"/>
    <property type="match status" value="1"/>
</dbReference>
<evidence type="ECO:0000313" key="7">
    <source>
        <dbReference type="EMBL" id="KAF2108369.1"/>
    </source>
</evidence>
<dbReference type="PANTHER" id="PTHR24305:SF166">
    <property type="entry name" value="CYTOCHROME P450 12A4, MITOCHONDRIAL-RELATED"/>
    <property type="match status" value="1"/>
</dbReference>
<dbReference type="PANTHER" id="PTHR24305">
    <property type="entry name" value="CYTOCHROME P450"/>
    <property type="match status" value="1"/>
</dbReference>
<evidence type="ECO:0000256" key="4">
    <source>
        <dbReference type="ARBA" id="ARBA00023004"/>
    </source>
</evidence>
<comment type="cofactor">
    <cofactor evidence="1 5">
        <name>heme</name>
        <dbReference type="ChEBI" id="CHEBI:30413"/>
    </cofactor>
</comment>
<dbReference type="InterPro" id="IPR002401">
    <property type="entry name" value="Cyt_P450_E_grp-I"/>
</dbReference>
<dbReference type="Proteomes" id="UP000799770">
    <property type="component" value="Unassembled WGS sequence"/>
</dbReference>
<evidence type="ECO:0000256" key="1">
    <source>
        <dbReference type="ARBA" id="ARBA00001971"/>
    </source>
</evidence>
<reference evidence="7" key="1">
    <citation type="journal article" date="2020" name="Stud. Mycol.">
        <title>101 Dothideomycetes genomes: a test case for predicting lifestyles and emergence of pathogens.</title>
        <authorList>
            <person name="Haridas S."/>
            <person name="Albert R."/>
            <person name="Binder M."/>
            <person name="Bloem J."/>
            <person name="Labutti K."/>
            <person name="Salamov A."/>
            <person name="Andreopoulos B."/>
            <person name="Baker S."/>
            <person name="Barry K."/>
            <person name="Bills G."/>
            <person name="Bluhm B."/>
            <person name="Cannon C."/>
            <person name="Castanera R."/>
            <person name="Culley D."/>
            <person name="Daum C."/>
            <person name="Ezra D."/>
            <person name="Gonzalez J."/>
            <person name="Henrissat B."/>
            <person name="Kuo A."/>
            <person name="Liang C."/>
            <person name="Lipzen A."/>
            <person name="Lutzoni F."/>
            <person name="Magnuson J."/>
            <person name="Mondo S."/>
            <person name="Nolan M."/>
            <person name="Ohm R."/>
            <person name="Pangilinan J."/>
            <person name="Park H.-J."/>
            <person name="Ramirez L."/>
            <person name="Alfaro M."/>
            <person name="Sun H."/>
            <person name="Tritt A."/>
            <person name="Yoshinaga Y."/>
            <person name="Zwiers L.-H."/>
            <person name="Turgeon B."/>
            <person name="Goodwin S."/>
            <person name="Spatafora J."/>
            <person name="Crous P."/>
            <person name="Grigoriev I."/>
        </authorList>
    </citation>
    <scope>NUCLEOTIDE SEQUENCE</scope>
    <source>
        <strain evidence="7">CBS 627.86</strain>
    </source>
</reference>
<dbReference type="InterPro" id="IPR017972">
    <property type="entry name" value="Cyt_P450_CS"/>
</dbReference>
<keyword evidence="6" id="KW-0503">Monooxygenase</keyword>
<evidence type="ECO:0000256" key="2">
    <source>
        <dbReference type="ARBA" id="ARBA00010617"/>
    </source>
</evidence>
<evidence type="ECO:0000256" key="6">
    <source>
        <dbReference type="RuleBase" id="RU000461"/>
    </source>
</evidence>
<name>A0A6A5YM65_9PLEO</name>
<keyword evidence="5 6" id="KW-0349">Heme</keyword>
<keyword evidence="8" id="KW-1185">Reference proteome</keyword>
<accession>A0A6A5YM65</accession>
<keyword evidence="4 5" id="KW-0408">Iron</keyword>
<dbReference type="GO" id="GO:0020037">
    <property type="term" value="F:heme binding"/>
    <property type="evidence" value="ECO:0007669"/>
    <property type="project" value="InterPro"/>
</dbReference>
<dbReference type="PRINTS" id="PR00463">
    <property type="entry name" value="EP450I"/>
</dbReference>
<dbReference type="GO" id="GO:0016705">
    <property type="term" value="F:oxidoreductase activity, acting on paired donors, with incorporation or reduction of molecular oxygen"/>
    <property type="evidence" value="ECO:0007669"/>
    <property type="project" value="InterPro"/>
</dbReference>
<dbReference type="Pfam" id="PF00067">
    <property type="entry name" value="p450"/>
    <property type="match status" value="1"/>
</dbReference>
<dbReference type="GO" id="GO:0004497">
    <property type="term" value="F:monooxygenase activity"/>
    <property type="evidence" value="ECO:0007669"/>
    <property type="project" value="UniProtKB-KW"/>
</dbReference>
<dbReference type="InterPro" id="IPR036396">
    <property type="entry name" value="Cyt_P450_sf"/>
</dbReference>
<keyword evidence="3 5" id="KW-0479">Metal-binding</keyword>
<dbReference type="InterPro" id="IPR050121">
    <property type="entry name" value="Cytochrome_P450_monoxygenase"/>
</dbReference>
<dbReference type="EMBL" id="ML977348">
    <property type="protein sequence ID" value="KAF2108369.1"/>
    <property type="molecule type" value="Genomic_DNA"/>
</dbReference>
<evidence type="ECO:0000256" key="3">
    <source>
        <dbReference type="ARBA" id="ARBA00022723"/>
    </source>
</evidence>
<dbReference type="AlphaFoldDB" id="A0A6A5YM65"/>
<gene>
    <name evidence="7" type="ORF">BDV96DRAFT_616402</name>
</gene>
<sequence>MAATTLYLLTALIALTSYILNRLLVNHRILRALNIPGPILAKLSSKWLIITFARGEQMNTIHSLHARHGSIVQIGPKEISFASARACKDIYSVNSRCLKSPIYDNLGKPGLVGMRDKEQHRERLKRVSHVFAPSVLRELEPGLQAQIQKLVALIAKNEGRGFDIVKPSRMLALDIAGEVFLGGDFGALGAKEGEEPHYVQVMGLLIPYRGLETDVPWLLPLLKLLPFKRVKDFLGVVDYIYGFGEERVKQSIERYGRSARRKDLLTKFLVGDPEKGTLPLSDQEIADEVSNFIYAATDTTGVILSYFLYEMAANASWQEKLRQELEEARVREKGFEYNAIKQVPLLHACVYEVLRMHPGVGIGLPRITPQEGWMIDGIFIPGGVVVHTPTYTIQRNPSAFPTPDSFNPLRWLSSSDTKCAFAPTAEMQSHMFVWGGGEHVCAGMNMAVMEIKIVAVRVLCEFKIRVESEQTHKDMQMGDHFISEPKGGKGLCIFEKIE</sequence>
<feature type="binding site" description="axial binding residue" evidence="5">
    <location>
        <position position="441"/>
    </location>
    <ligand>
        <name>heme</name>
        <dbReference type="ChEBI" id="CHEBI:30413"/>
    </ligand>
    <ligandPart>
        <name>Fe</name>
        <dbReference type="ChEBI" id="CHEBI:18248"/>
    </ligandPart>
</feature>
<dbReference type="InterPro" id="IPR001128">
    <property type="entry name" value="Cyt_P450"/>
</dbReference>
<dbReference type="Gene3D" id="1.10.630.10">
    <property type="entry name" value="Cytochrome P450"/>
    <property type="match status" value="1"/>
</dbReference>
<comment type="similarity">
    <text evidence="2 6">Belongs to the cytochrome P450 family.</text>
</comment>
<evidence type="ECO:0000256" key="5">
    <source>
        <dbReference type="PIRSR" id="PIRSR602401-1"/>
    </source>
</evidence>